<protein>
    <submittedName>
        <fullName evidence="6">Uncharacterized protein</fullName>
    </submittedName>
</protein>
<evidence type="ECO:0000256" key="3">
    <source>
        <dbReference type="ARBA" id="ARBA00022989"/>
    </source>
</evidence>
<evidence type="ECO:0000256" key="2">
    <source>
        <dbReference type="ARBA" id="ARBA00022692"/>
    </source>
</evidence>
<evidence type="ECO:0000256" key="5">
    <source>
        <dbReference type="SAM" id="Phobius"/>
    </source>
</evidence>
<sequence>MQHVKPYWRMFTFSIIGMLIFAATEPLFAAMMKPLIDGSFVERNADMVRTMPLLVGYFGARHCRFYQYVFFKLGRTARRR</sequence>
<keyword evidence="7" id="KW-1185">Reference proteome</keyword>
<evidence type="ECO:0000313" key="7">
    <source>
        <dbReference type="Proteomes" id="UP000239936"/>
    </source>
</evidence>
<evidence type="ECO:0000256" key="4">
    <source>
        <dbReference type="ARBA" id="ARBA00023136"/>
    </source>
</evidence>
<comment type="caution">
    <text evidence="6">The sequence shown here is derived from an EMBL/GenBank/DDBJ whole genome shotgun (WGS) entry which is preliminary data.</text>
</comment>
<keyword evidence="2 5" id="KW-0812">Transmembrane</keyword>
<dbReference type="GO" id="GO:0005524">
    <property type="term" value="F:ATP binding"/>
    <property type="evidence" value="ECO:0007669"/>
    <property type="project" value="InterPro"/>
</dbReference>
<dbReference type="EMBL" id="PPGH01000035">
    <property type="protein sequence ID" value="PQJ95923.1"/>
    <property type="molecule type" value="Genomic_DNA"/>
</dbReference>
<dbReference type="Gene3D" id="1.20.1560.10">
    <property type="entry name" value="ABC transporter type 1, transmembrane domain"/>
    <property type="match status" value="1"/>
</dbReference>
<comment type="subcellular location">
    <subcellularLocation>
        <location evidence="1">Cell membrane</location>
        <topology evidence="1">Multi-pass membrane protein</topology>
    </subcellularLocation>
</comment>
<organism evidence="6 7">
    <name type="scientific">Chromatium okenii</name>
    <dbReference type="NCBI Taxonomy" id="61644"/>
    <lineage>
        <taxon>Bacteria</taxon>
        <taxon>Pseudomonadati</taxon>
        <taxon>Pseudomonadota</taxon>
        <taxon>Gammaproteobacteria</taxon>
        <taxon>Chromatiales</taxon>
        <taxon>Chromatiaceae</taxon>
        <taxon>Chromatium</taxon>
    </lineage>
</organism>
<dbReference type="SUPFAM" id="SSF90123">
    <property type="entry name" value="ABC transporter transmembrane region"/>
    <property type="match status" value="1"/>
</dbReference>
<dbReference type="GO" id="GO:0005886">
    <property type="term" value="C:plasma membrane"/>
    <property type="evidence" value="ECO:0007669"/>
    <property type="project" value="UniProtKB-SubCell"/>
</dbReference>
<dbReference type="AlphaFoldDB" id="A0A2S7XQV1"/>
<proteinExistence type="predicted"/>
<dbReference type="InterPro" id="IPR036640">
    <property type="entry name" value="ABC1_TM_sf"/>
</dbReference>
<accession>A0A2S7XQV1</accession>
<evidence type="ECO:0000313" key="6">
    <source>
        <dbReference type="EMBL" id="PQJ95923.1"/>
    </source>
</evidence>
<name>A0A2S7XQV1_9GAMM</name>
<gene>
    <name evidence="6" type="ORF">CXB77_08575</name>
</gene>
<keyword evidence="3 5" id="KW-1133">Transmembrane helix</keyword>
<dbReference type="Proteomes" id="UP000239936">
    <property type="component" value="Unassembled WGS sequence"/>
</dbReference>
<feature type="transmembrane region" description="Helical" evidence="5">
    <location>
        <begin position="7"/>
        <end position="31"/>
    </location>
</feature>
<evidence type="ECO:0000256" key="1">
    <source>
        <dbReference type="ARBA" id="ARBA00004651"/>
    </source>
</evidence>
<keyword evidence="4 5" id="KW-0472">Membrane</keyword>
<reference evidence="6 7" key="1">
    <citation type="submission" date="2018-01" db="EMBL/GenBank/DDBJ databases">
        <title>The complete genome sequence of Chromatium okenii LaCa, a purple sulfur bacterium with a turbulent life.</title>
        <authorList>
            <person name="Luedin S.M."/>
            <person name="Liechti N."/>
            <person name="Storelli N."/>
            <person name="Danza F."/>
            <person name="Wittwer M."/>
            <person name="Pothier J.F."/>
            <person name="Tonolla M.A."/>
        </authorList>
    </citation>
    <scope>NUCLEOTIDE SEQUENCE [LARGE SCALE GENOMIC DNA]</scope>
    <source>
        <strain evidence="6 7">LaCa</strain>
    </source>
</reference>